<dbReference type="GO" id="GO:0005886">
    <property type="term" value="C:plasma membrane"/>
    <property type="evidence" value="ECO:0007669"/>
    <property type="project" value="UniProtKB-SubCell"/>
</dbReference>
<gene>
    <name evidence="9" type="ORF">SAMN05444274_104196</name>
</gene>
<evidence type="ECO:0000256" key="1">
    <source>
        <dbReference type="ARBA" id="ARBA00004651"/>
    </source>
</evidence>
<reference evidence="9 10" key="1">
    <citation type="submission" date="2016-11" db="EMBL/GenBank/DDBJ databases">
        <authorList>
            <person name="Jaros S."/>
            <person name="Januszkiewicz K."/>
            <person name="Wedrychowicz H."/>
        </authorList>
    </citation>
    <scope>NUCLEOTIDE SEQUENCE [LARGE SCALE GENOMIC DNA]</scope>
    <source>
        <strain evidence="9 10">DSM 26910</strain>
    </source>
</reference>
<evidence type="ECO:0000256" key="5">
    <source>
        <dbReference type="ARBA" id="ARBA00022692"/>
    </source>
</evidence>
<dbReference type="OrthoDB" id="554695at2"/>
<evidence type="ECO:0000256" key="3">
    <source>
        <dbReference type="ARBA" id="ARBA00022448"/>
    </source>
</evidence>
<dbReference type="EMBL" id="FQUM01000004">
    <property type="protein sequence ID" value="SHF25599.1"/>
    <property type="molecule type" value="Genomic_DNA"/>
</dbReference>
<feature type="transmembrane region" description="Helical" evidence="8">
    <location>
        <begin position="136"/>
        <end position="166"/>
    </location>
</feature>
<evidence type="ECO:0000256" key="4">
    <source>
        <dbReference type="ARBA" id="ARBA00022475"/>
    </source>
</evidence>
<proteinExistence type="inferred from homology"/>
<dbReference type="PANTHER" id="PTHR30269">
    <property type="entry name" value="TRANSMEMBRANE PROTEIN YFCA"/>
    <property type="match status" value="1"/>
</dbReference>
<evidence type="ECO:0000313" key="9">
    <source>
        <dbReference type="EMBL" id="SHF25599.1"/>
    </source>
</evidence>
<evidence type="ECO:0000256" key="7">
    <source>
        <dbReference type="ARBA" id="ARBA00023136"/>
    </source>
</evidence>
<keyword evidence="5 8" id="KW-0812">Transmembrane</keyword>
<comment type="subcellular location">
    <subcellularLocation>
        <location evidence="1 8">Cell membrane</location>
        <topology evidence="1 8">Multi-pass membrane protein</topology>
    </subcellularLocation>
</comment>
<evidence type="ECO:0000256" key="8">
    <source>
        <dbReference type="RuleBase" id="RU363041"/>
    </source>
</evidence>
<feature type="transmembrane region" description="Helical" evidence="8">
    <location>
        <begin position="178"/>
        <end position="196"/>
    </location>
</feature>
<keyword evidence="10" id="KW-1185">Reference proteome</keyword>
<dbReference type="AlphaFoldDB" id="A0A1M5A5K4"/>
<feature type="transmembrane region" description="Helical" evidence="8">
    <location>
        <begin position="230"/>
        <end position="250"/>
    </location>
</feature>
<feature type="transmembrane region" description="Helical" evidence="8">
    <location>
        <begin position="202"/>
        <end position="223"/>
    </location>
</feature>
<dbReference type="Pfam" id="PF01925">
    <property type="entry name" value="TauE"/>
    <property type="match status" value="1"/>
</dbReference>
<protein>
    <recommendedName>
        <fullName evidence="8">Probable membrane transporter protein</fullName>
    </recommendedName>
</protein>
<dbReference type="InterPro" id="IPR052017">
    <property type="entry name" value="TSUP"/>
</dbReference>
<dbReference type="PANTHER" id="PTHR30269:SF0">
    <property type="entry name" value="MEMBRANE TRANSPORTER PROTEIN YFCA-RELATED"/>
    <property type="match status" value="1"/>
</dbReference>
<dbReference type="InterPro" id="IPR002781">
    <property type="entry name" value="TM_pro_TauE-like"/>
</dbReference>
<evidence type="ECO:0000256" key="2">
    <source>
        <dbReference type="ARBA" id="ARBA00009142"/>
    </source>
</evidence>
<sequence>MEWYVILALVVTGLIAGFINVNAGGGSMLILPVLMFIGLPANVANGTLRIAILFQNIIGVNAFRQKKVLNFKTDFRLVIPAVFGSVAGALIAVEMNVLLLEKIIAALMVVMFLMVVLKPGVWLAEHARVENPKPTVLQYILFFFIGFYGGFIQLGVGFFILAGLVLGCGHDLVRANAIKIFIVLIYTIVTIGIFMYNSQVNWYAGLALSAGNMAGAWLGVRFAVTKGTKYIRYVLIGSLVIVILNLFGVFG</sequence>
<evidence type="ECO:0000313" key="10">
    <source>
        <dbReference type="Proteomes" id="UP000184164"/>
    </source>
</evidence>
<organism evidence="9 10">
    <name type="scientific">Mariniphaga anaerophila</name>
    <dbReference type="NCBI Taxonomy" id="1484053"/>
    <lineage>
        <taxon>Bacteria</taxon>
        <taxon>Pseudomonadati</taxon>
        <taxon>Bacteroidota</taxon>
        <taxon>Bacteroidia</taxon>
        <taxon>Marinilabiliales</taxon>
        <taxon>Prolixibacteraceae</taxon>
        <taxon>Mariniphaga</taxon>
    </lineage>
</organism>
<dbReference type="STRING" id="1484053.SAMN05444274_104196"/>
<accession>A0A1M5A5K4</accession>
<feature type="transmembrane region" description="Helical" evidence="8">
    <location>
        <begin position="6"/>
        <end position="39"/>
    </location>
</feature>
<feature type="transmembrane region" description="Helical" evidence="8">
    <location>
        <begin position="75"/>
        <end position="93"/>
    </location>
</feature>
<dbReference type="RefSeq" id="WP_073001222.1">
    <property type="nucleotide sequence ID" value="NZ_FQUM01000004.1"/>
</dbReference>
<keyword evidence="3" id="KW-0813">Transport</keyword>
<evidence type="ECO:0000256" key="6">
    <source>
        <dbReference type="ARBA" id="ARBA00022989"/>
    </source>
</evidence>
<dbReference type="Proteomes" id="UP000184164">
    <property type="component" value="Unassembled WGS sequence"/>
</dbReference>
<feature type="transmembrane region" description="Helical" evidence="8">
    <location>
        <begin position="105"/>
        <end position="124"/>
    </location>
</feature>
<keyword evidence="4 8" id="KW-1003">Cell membrane</keyword>
<keyword evidence="6 8" id="KW-1133">Transmembrane helix</keyword>
<name>A0A1M5A5K4_9BACT</name>
<comment type="similarity">
    <text evidence="2 8">Belongs to the 4-toluene sulfonate uptake permease (TSUP) (TC 2.A.102) family.</text>
</comment>
<keyword evidence="7 8" id="KW-0472">Membrane</keyword>